<dbReference type="EMBL" id="MNUJ01000056">
    <property type="protein sequence ID" value="OIN88922.1"/>
    <property type="molecule type" value="Genomic_DNA"/>
</dbReference>
<dbReference type="InterPro" id="IPR050068">
    <property type="entry name" value="MurA_subfamily"/>
</dbReference>
<evidence type="ECO:0000256" key="4">
    <source>
        <dbReference type="ARBA" id="ARBA00022618"/>
    </source>
</evidence>
<dbReference type="InterPro" id="IPR001986">
    <property type="entry name" value="Enolpyruvate_Tfrase_dom"/>
</dbReference>
<dbReference type="InterPro" id="IPR013792">
    <property type="entry name" value="RNA3'P_cycl/enolpyr_Trfase_a/b"/>
</dbReference>
<feature type="binding site" evidence="12">
    <location>
        <position position="92"/>
    </location>
    <ligand>
        <name>UDP-N-acetyl-alpha-D-glucosamine</name>
        <dbReference type="ChEBI" id="CHEBI:57705"/>
    </ligand>
</feature>
<organism evidence="14 15">
    <name type="scientific">Candidatus Berkelbacteria bacterium CG1_02_42_45</name>
    <dbReference type="NCBI Taxonomy" id="1805036"/>
    <lineage>
        <taxon>Bacteria</taxon>
        <taxon>Candidatus Berkelbacteria</taxon>
    </lineage>
</organism>
<evidence type="ECO:0000256" key="5">
    <source>
        <dbReference type="ARBA" id="ARBA00022679"/>
    </source>
</evidence>
<evidence type="ECO:0000256" key="12">
    <source>
        <dbReference type="HAMAP-Rule" id="MF_00111"/>
    </source>
</evidence>
<comment type="pathway">
    <text evidence="2 12">Cell wall biogenesis; peptidoglycan biosynthesis.</text>
</comment>
<dbReference type="SUPFAM" id="SSF55205">
    <property type="entry name" value="EPT/RTPC-like"/>
    <property type="match status" value="1"/>
</dbReference>
<gene>
    <name evidence="12" type="primary">murA</name>
    <name evidence="14" type="ORF">AUJ40_02845</name>
</gene>
<keyword evidence="8 12" id="KW-0131">Cell cycle</keyword>
<evidence type="ECO:0000256" key="9">
    <source>
        <dbReference type="ARBA" id="ARBA00023316"/>
    </source>
</evidence>
<dbReference type="PANTHER" id="PTHR43783">
    <property type="entry name" value="UDP-N-ACETYLGLUCOSAMINE 1-CARBOXYVINYLTRANSFERASE"/>
    <property type="match status" value="1"/>
</dbReference>
<dbReference type="NCBIfam" id="TIGR01072">
    <property type="entry name" value="murA"/>
    <property type="match status" value="1"/>
</dbReference>
<dbReference type="PANTHER" id="PTHR43783:SF1">
    <property type="entry name" value="UDP-N-ACETYLGLUCOSAMINE 1-CARBOXYVINYLTRANSFERASE"/>
    <property type="match status" value="1"/>
</dbReference>
<dbReference type="UniPathway" id="UPA00219"/>
<comment type="caution">
    <text evidence="12">Lacks conserved residue(s) required for the propagation of feature annotation.</text>
</comment>
<evidence type="ECO:0000256" key="1">
    <source>
        <dbReference type="ARBA" id="ARBA00004496"/>
    </source>
</evidence>
<accession>A0A1J4RR98</accession>
<dbReference type="GO" id="GO:0071555">
    <property type="term" value="P:cell wall organization"/>
    <property type="evidence" value="ECO:0007669"/>
    <property type="project" value="UniProtKB-KW"/>
</dbReference>
<evidence type="ECO:0000256" key="3">
    <source>
        <dbReference type="ARBA" id="ARBA00022490"/>
    </source>
</evidence>
<evidence type="ECO:0000259" key="13">
    <source>
        <dbReference type="Pfam" id="PF00275"/>
    </source>
</evidence>
<comment type="subcellular location">
    <subcellularLocation>
        <location evidence="1 12">Cytoplasm</location>
    </subcellularLocation>
</comment>
<comment type="catalytic activity">
    <reaction evidence="11 12">
        <text>phosphoenolpyruvate + UDP-N-acetyl-alpha-D-glucosamine = UDP-N-acetyl-3-O-(1-carboxyvinyl)-alpha-D-glucosamine + phosphate</text>
        <dbReference type="Rhea" id="RHEA:18681"/>
        <dbReference type="ChEBI" id="CHEBI:43474"/>
        <dbReference type="ChEBI" id="CHEBI:57705"/>
        <dbReference type="ChEBI" id="CHEBI:58702"/>
        <dbReference type="ChEBI" id="CHEBI:68483"/>
        <dbReference type="EC" id="2.5.1.7"/>
    </reaction>
</comment>
<keyword evidence="4 12" id="KW-0132">Cell division</keyword>
<dbReference type="Pfam" id="PF00275">
    <property type="entry name" value="EPSP_synthase"/>
    <property type="match status" value="1"/>
</dbReference>
<keyword evidence="12" id="KW-0670">Pyruvate</keyword>
<evidence type="ECO:0000256" key="6">
    <source>
        <dbReference type="ARBA" id="ARBA00022960"/>
    </source>
</evidence>
<dbReference type="HAMAP" id="MF_00111">
    <property type="entry name" value="MurA"/>
    <property type="match status" value="1"/>
</dbReference>
<feature type="modified residue" description="2-(S-cysteinyl)pyruvic acid O-phosphothioketal" evidence="12">
    <location>
        <position position="116"/>
    </location>
</feature>
<evidence type="ECO:0000256" key="7">
    <source>
        <dbReference type="ARBA" id="ARBA00022984"/>
    </source>
</evidence>
<keyword evidence="7 12" id="KW-0573">Peptidoglycan synthesis</keyword>
<dbReference type="EC" id="2.5.1.7" evidence="12"/>
<reference evidence="14 15" key="1">
    <citation type="journal article" date="2016" name="Environ. Microbiol.">
        <title>Genomic resolution of a cold subsurface aquifer community provides metabolic insights for novel microbes adapted to high CO concentrations.</title>
        <authorList>
            <person name="Probst A.J."/>
            <person name="Castelle C.J."/>
            <person name="Singh A."/>
            <person name="Brown C.T."/>
            <person name="Anantharaman K."/>
            <person name="Sharon I."/>
            <person name="Hug L.A."/>
            <person name="Burstein D."/>
            <person name="Emerson J.B."/>
            <person name="Thomas B.C."/>
            <person name="Banfield J.F."/>
        </authorList>
    </citation>
    <scope>NUCLEOTIDE SEQUENCE [LARGE SCALE GENOMIC DNA]</scope>
    <source>
        <strain evidence="14">CG1_02_42_45</strain>
    </source>
</reference>
<dbReference type="AlphaFoldDB" id="A0A1J4RR98"/>
<sequence>MAKFKIRGKKQLSGEFIVSGAKNAALKMLPACVMIPGKTTIHNVPKIVDISKMIEIIKSLGAKVEYLDHSVIIDSTGVNSFTPDENYVKKLRGSVVIMGPLLSLFGKVTFSEPGGCLIGVRPIDTHLAAFRSLDIKVKIDKDNGKYYLSASGSYRRGDKTVVLEEMSVTATENVIMASVLRPGKTRIEIAACEPEIVDLANFLNKAGAKISGAGTNTITISGVKSLKPVEYTIMPDRIEAGTIAIAAAVTGGQVTIKNIIPSHLSLVLNKFKATHLDYQLKMHNKFYGDLIINQKRQLVATNTDTRPYPGFPTDLQSQYTVLMTQAKGRSRIFETLFSARFDYVKWLVEMGAKIDIESPHLIDITGPINLKGDEIDASDIRGGAALVIAALAAKGETIVDNIEYIDRGYENIDLRLKKLGAEIERIS</sequence>
<protein>
    <recommendedName>
        <fullName evidence="12">UDP-N-acetylglucosamine 1-carboxyvinyltransferase</fullName>
        <ecNumber evidence="12">2.5.1.7</ecNumber>
    </recommendedName>
    <alternativeName>
        <fullName evidence="12">Enoylpyruvate transferase</fullName>
    </alternativeName>
    <alternativeName>
        <fullName evidence="12">UDP-N-acetylglucosamine enolpyruvyl transferase</fullName>
        <shortName evidence="12">EPT</shortName>
    </alternativeName>
</protein>
<evidence type="ECO:0000256" key="8">
    <source>
        <dbReference type="ARBA" id="ARBA00023306"/>
    </source>
</evidence>
<evidence type="ECO:0000256" key="10">
    <source>
        <dbReference type="ARBA" id="ARBA00038367"/>
    </source>
</evidence>
<dbReference type="GO" id="GO:0009252">
    <property type="term" value="P:peptidoglycan biosynthetic process"/>
    <property type="evidence" value="ECO:0007669"/>
    <property type="project" value="UniProtKB-UniRule"/>
</dbReference>
<proteinExistence type="inferred from homology"/>
<dbReference type="CDD" id="cd01555">
    <property type="entry name" value="UdpNAET"/>
    <property type="match status" value="1"/>
</dbReference>
<name>A0A1J4RR98_9BACT</name>
<feature type="binding site" evidence="12">
    <location>
        <begin position="22"/>
        <end position="23"/>
    </location>
    <ligand>
        <name>phosphoenolpyruvate</name>
        <dbReference type="ChEBI" id="CHEBI:58702"/>
    </ligand>
</feature>
<keyword evidence="3 12" id="KW-0963">Cytoplasm</keyword>
<dbReference type="GO" id="GO:0008760">
    <property type="term" value="F:UDP-N-acetylglucosamine 1-carboxyvinyltransferase activity"/>
    <property type="evidence" value="ECO:0007669"/>
    <property type="project" value="UniProtKB-UniRule"/>
</dbReference>
<dbReference type="GO" id="GO:0051301">
    <property type="term" value="P:cell division"/>
    <property type="evidence" value="ECO:0007669"/>
    <property type="project" value="UniProtKB-KW"/>
</dbReference>
<dbReference type="GO" id="GO:0019277">
    <property type="term" value="P:UDP-N-acetylgalactosamine biosynthetic process"/>
    <property type="evidence" value="ECO:0007669"/>
    <property type="project" value="InterPro"/>
</dbReference>
<comment type="caution">
    <text evidence="14">The sequence shown here is derived from an EMBL/GenBank/DDBJ whole genome shotgun (WGS) entry which is preliminary data.</text>
</comment>
<dbReference type="GO" id="GO:0005737">
    <property type="term" value="C:cytoplasm"/>
    <property type="evidence" value="ECO:0007669"/>
    <property type="project" value="UniProtKB-SubCell"/>
</dbReference>
<feature type="active site" description="Proton donor" evidence="12">
    <location>
        <position position="116"/>
    </location>
</feature>
<dbReference type="NCBIfam" id="NF006873">
    <property type="entry name" value="PRK09369.1"/>
    <property type="match status" value="1"/>
</dbReference>
<evidence type="ECO:0000313" key="14">
    <source>
        <dbReference type="EMBL" id="OIN88922.1"/>
    </source>
</evidence>
<feature type="domain" description="Enolpyruvate transferase" evidence="13">
    <location>
        <begin position="7"/>
        <end position="412"/>
    </location>
</feature>
<evidence type="ECO:0000313" key="15">
    <source>
        <dbReference type="Proteomes" id="UP000182753"/>
    </source>
</evidence>
<feature type="binding site" evidence="12">
    <location>
        <position position="336"/>
    </location>
    <ligand>
        <name>UDP-N-acetyl-alpha-D-glucosamine</name>
        <dbReference type="ChEBI" id="CHEBI:57705"/>
    </ligand>
</feature>
<comment type="function">
    <text evidence="12">Cell wall formation. Adds enolpyruvyl to UDP-N-acetylglucosamine.</text>
</comment>
<evidence type="ECO:0000256" key="11">
    <source>
        <dbReference type="ARBA" id="ARBA00047527"/>
    </source>
</evidence>
<comment type="similarity">
    <text evidence="10 12">Belongs to the EPSP synthase family. MurA subfamily.</text>
</comment>
<feature type="binding site" evidence="12">
    <location>
        <position position="314"/>
    </location>
    <ligand>
        <name>UDP-N-acetyl-alpha-D-glucosamine</name>
        <dbReference type="ChEBI" id="CHEBI:57705"/>
    </ligand>
</feature>
<dbReference type="InterPro" id="IPR036968">
    <property type="entry name" value="Enolpyruvate_Tfrase_sf"/>
</dbReference>
<keyword evidence="9 12" id="KW-0961">Cell wall biogenesis/degradation</keyword>
<dbReference type="Gene3D" id="3.65.10.10">
    <property type="entry name" value="Enolpyruvate transferase domain"/>
    <property type="match status" value="2"/>
</dbReference>
<keyword evidence="6 12" id="KW-0133">Cell shape</keyword>
<keyword evidence="5 12" id="KW-0808">Transferase</keyword>
<dbReference type="GO" id="GO:0008360">
    <property type="term" value="P:regulation of cell shape"/>
    <property type="evidence" value="ECO:0007669"/>
    <property type="project" value="UniProtKB-KW"/>
</dbReference>
<dbReference type="InterPro" id="IPR005750">
    <property type="entry name" value="UDP_GlcNAc_COvinyl_MurA"/>
</dbReference>
<evidence type="ECO:0000256" key="2">
    <source>
        <dbReference type="ARBA" id="ARBA00004752"/>
    </source>
</evidence>
<dbReference type="Proteomes" id="UP000182753">
    <property type="component" value="Unassembled WGS sequence"/>
</dbReference>